<feature type="region of interest" description="Disordered" evidence="1">
    <location>
        <begin position="155"/>
        <end position="176"/>
    </location>
</feature>
<keyword evidence="3" id="KW-1185">Reference proteome</keyword>
<dbReference type="EMBL" id="AEUU02000001">
    <property type="protein sequence ID" value="EGJ27929.1"/>
    <property type="molecule type" value="Genomic_DNA"/>
</dbReference>
<accession>A0ABN0CXC2</accession>
<feature type="compositionally biased region" description="Polar residues" evidence="1">
    <location>
        <begin position="161"/>
        <end position="176"/>
    </location>
</feature>
<evidence type="ECO:0008006" key="4">
    <source>
        <dbReference type="Google" id="ProtNLM"/>
    </source>
</evidence>
<organism evidence="2 3">
    <name type="scientific">Streptococcus porcinus str. Jelinkova 176</name>
    <dbReference type="NCBI Taxonomy" id="873448"/>
    <lineage>
        <taxon>Bacteria</taxon>
        <taxon>Bacillati</taxon>
        <taxon>Bacillota</taxon>
        <taxon>Bacilli</taxon>
        <taxon>Lactobacillales</taxon>
        <taxon>Streptococcaceae</taxon>
        <taxon>Streptococcus</taxon>
    </lineage>
</organism>
<dbReference type="RefSeq" id="WP_003085320.1">
    <property type="nucleotide sequence ID" value="NZ_AEUU02000001.1"/>
</dbReference>
<sequence>MRKLDLTGKTFNRLTVIKEVPNSRKDTYWLCQCSCGKIVEVKGTAIKNGTTKSCGCLALEIAQNLAKETGTVENAHDGYNKKRVDGIATFLINDKIQKNNKTGYKGVLQYRLADGSARFQSYLTVGGKNYSKKGFNTPEEAYNYRLKLIEKYVPKERQNDKNNSTTQKINLYQRST</sequence>
<reference evidence="2 3" key="1">
    <citation type="journal article" date="2014" name="Int. J. Syst. Evol. Microbiol.">
        <title>Phylogenomics and the dynamic genome evolution of the genus Streptococcus.</title>
        <authorList>
            <consortium name="The Broad Institute Genome Sequencing Platform"/>
            <person name="Richards V.P."/>
            <person name="Palmer S.R."/>
            <person name="Pavinski Bitar P.D."/>
            <person name="Qin X."/>
            <person name="Weinstock G.M."/>
            <person name="Highlander S.K."/>
            <person name="Town C.D."/>
            <person name="Burne R.A."/>
            <person name="Stanhope M.J."/>
        </authorList>
    </citation>
    <scope>NUCLEOTIDE SEQUENCE [LARGE SCALE GENOMIC DNA]</scope>
    <source>
        <strain evidence="2 3">Jelinkova 176</strain>
    </source>
</reference>
<gene>
    <name evidence="2" type="ORF">STRPO_0304</name>
</gene>
<evidence type="ECO:0000256" key="1">
    <source>
        <dbReference type="SAM" id="MobiDB-lite"/>
    </source>
</evidence>
<name>A0ABN0CXC2_STRPO</name>
<evidence type="ECO:0000313" key="2">
    <source>
        <dbReference type="EMBL" id="EGJ27929.1"/>
    </source>
</evidence>
<comment type="caution">
    <text evidence="2">The sequence shown here is derived from an EMBL/GenBank/DDBJ whole genome shotgun (WGS) entry which is preliminary data.</text>
</comment>
<dbReference type="Proteomes" id="UP000005356">
    <property type="component" value="Unassembled WGS sequence"/>
</dbReference>
<evidence type="ECO:0000313" key="3">
    <source>
        <dbReference type="Proteomes" id="UP000005356"/>
    </source>
</evidence>
<protein>
    <recommendedName>
        <fullName evidence="4">AP2 domain-containing protein</fullName>
    </recommendedName>
</protein>
<proteinExistence type="predicted"/>